<keyword evidence="7 12" id="KW-0479">Metal-binding</keyword>
<evidence type="ECO:0000256" key="7">
    <source>
        <dbReference type="ARBA" id="ARBA00022723"/>
    </source>
</evidence>
<keyword evidence="16" id="KW-1185">Reference proteome</keyword>
<dbReference type="Pfam" id="PF07731">
    <property type="entry name" value="Cu-oxidase_2"/>
    <property type="match status" value="1"/>
</dbReference>
<proteinExistence type="inferred from homology"/>
<feature type="domain" description="Plastocyanin-like" evidence="14">
    <location>
        <begin position="111"/>
        <end position="218"/>
    </location>
</feature>
<dbReference type="STRING" id="1850517.A8708_20875"/>
<dbReference type="Gene3D" id="2.60.40.420">
    <property type="entry name" value="Cupredoxins - blue copper proteins"/>
    <property type="match status" value="2"/>
</dbReference>
<feature type="binding site" description="type 1 copper site" evidence="12">
    <location>
        <position position="194"/>
    </location>
    <ligand>
        <name>Cu cation</name>
        <dbReference type="ChEBI" id="CHEBI:23378"/>
        <label>1</label>
    </ligand>
</feature>
<feature type="binding site" description="type 1 copper site" evidence="12">
    <location>
        <position position="333"/>
    </location>
    <ligand>
        <name>Cu cation</name>
        <dbReference type="ChEBI" id="CHEBI:23378"/>
        <label>1</label>
    </ligand>
</feature>
<evidence type="ECO:0000259" key="14">
    <source>
        <dbReference type="Pfam" id="PF07732"/>
    </source>
</evidence>
<name>A0A198A4P5_9BACL</name>
<comment type="similarity">
    <text evidence="3">Belongs to the multicopper oxidase family.</text>
</comment>
<evidence type="ECO:0000259" key="13">
    <source>
        <dbReference type="Pfam" id="PF07731"/>
    </source>
</evidence>
<dbReference type="EMBL" id="LYPB01000076">
    <property type="protein sequence ID" value="OAS16459.1"/>
    <property type="molecule type" value="Genomic_DNA"/>
</dbReference>
<evidence type="ECO:0000256" key="9">
    <source>
        <dbReference type="ARBA" id="ARBA00023002"/>
    </source>
</evidence>
<evidence type="ECO:0000313" key="16">
    <source>
        <dbReference type="Proteomes" id="UP000078454"/>
    </source>
</evidence>
<evidence type="ECO:0000256" key="10">
    <source>
        <dbReference type="ARBA" id="ARBA00023008"/>
    </source>
</evidence>
<dbReference type="RefSeq" id="WP_068667516.1">
    <property type="nucleotide sequence ID" value="NZ_LYPB01000076.1"/>
</dbReference>
<evidence type="ECO:0000256" key="2">
    <source>
        <dbReference type="ARBA" id="ARBA00001973"/>
    </source>
</evidence>
<dbReference type="InterPro" id="IPR008972">
    <property type="entry name" value="Cupredoxin"/>
</dbReference>
<dbReference type="InterPro" id="IPR011707">
    <property type="entry name" value="Cu-oxidase-like_N"/>
</dbReference>
<reference evidence="15 16" key="1">
    <citation type="submission" date="2016-05" db="EMBL/GenBank/DDBJ databases">
        <title>Paenibacillus sp. 1ZS3-15 nov., isolated from the rhizosphere soil.</title>
        <authorList>
            <person name="Zhang X.X."/>
            <person name="Zhang J."/>
        </authorList>
    </citation>
    <scope>NUCLEOTIDE SEQUENCE [LARGE SCALE GENOMIC DNA]</scope>
    <source>
        <strain evidence="15 16">1ZS3-15</strain>
    </source>
</reference>
<dbReference type="PRINTS" id="PR00695">
    <property type="entry name" value="CUNO2RDTASE"/>
</dbReference>
<dbReference type="Pfam" id="PF07732">
    <property type="entry name" value="Cu-oxidase_3"/>
    <property type="match status" value="1"/>
</dbReference>
<dbReference type="EC" id="1.7.2.1" evidence="5"/>
<feature type="binding site" description="type 1 copper site" evidence="12">
    <location>
        <position position="155"/>
    </location>
    <ligand>
        <name>Cu cation</name>
        <dbReference type="ChEBI" id="CHEBI:23378"/>
        <label>1</label>
    </ligand>
</feature>
<evidence type="ECO:0000256" key="11">
    <source>
        <dbReference type="ARBA" id="ARBA00049340"/>
    </source>
</evidence>
<dbReference type="SUPFAM" id="SSF49503">
    <property type="entry name" value="Cupredoxins"/>
    <property type="match status" value="2"/>
</dbReference>
<gene>
    <name evidence="15" type="ORF">A8708_20875</name>
</gene>
<comment type="caution">
    <text evidence="15">The sequence shown here is derived from an EMBL/GenBank/DDBJ whole genome shotgun (WGS) entry which is preliminary data.</text>
</comment>
<evidence type="ECO:0000256" key="12">
    <source>
        <dbReference type="PIRSR" id="PIRSR601287-1"/>
    </source>
</evidence>
<organism evidence="15 16">
    <name type="scientific">Paenibacillus oryzisoli</name>
    <dbReference type="NCBI Taxonomy" id="1850517"/>
    <lineage>
        <taxon>Bacteria</taxon>
        <taxon>Bacillati</taxon>
        <taxon>Bacillota</taxon>
        <taxon>Bacilli</taxon>
        <taxon>Bacillales</taxon>
        <taxon>Paenibacillaceae</taxon>
        <taxon>Paenibacillus</taxon>
    </lineage>
</organism>
<evidence type="ECO:0000256" key="5">
    <source>
        <dbReference type="ARBA" id="ARBA00011882"/>
    </source>
</evidence>
<feature type="domain" description="Plastocyanin-like" evidence="13">
    <location>
        <begin position="241"/>
        <end position="347"/>
    </location>
</feature>
<evidence type="ECO:0000256" key="4">
    <source>
        <dbReference type="ARBA" id="ARBA00011233"/>
    </source>
</evidence>
<dbReference type="PANTHER" id="PTHR11709:SF394">
    <property type="entry name" value="FI03373P-RELATED"/>
    <property type="match status" value="1"/>
</dbReference>
<evidence type="ECO:0000256" key="1">
    <source>
        <dbReference type="ARBA" id="ARBA00001960"/>
    </source>
</evidence>
<dbReference type="InterPro" id="IPR011706">
    <property type="entry name" value="Cu-oxidase_C"/>
</dbReference>
<feature type="binding site" description="type 1 copper site" evidence="12">
    <location>
        <position position="203"/>
    </location>
    <ligand>
        <name>Cu cation</name>
        <dbReference type="ChEBI" id="CHEBI:23378"/>
        <label>1</label>
    </ligand>
</feature>
<evidence type="ECO:0000313" key="15">
    <source>
        <dbReference type="EMBL" id="OAS16459.1"/>
    </source>
</evidence>
<feature type="binding site" description="type 1 copper site" evidence="12">
    <location>
        <position position="195"/>
    </location>
    <ligand>
        <name>Cu cation</name>
        <dbReference type="ChEBI" id="CHEBI:23378"/>
        <label>1</label>
    </ligand>
</feature>
<dbReference type="AlphaFoldDB" id="A0A198A4P5"/>
<evidence type="ECO:0000256" key="6">
    <source>
        <dbReference type="ARBA" id="ARBA00017290"/>
    </source>
</evidence>
<comment type="cofactor">
    <cofactor evidence="1 12">
        <name>Cu(+)</name>
        <dbReference type="ChEBI" id="CHEBI:49552"/>
    </cofactor>
</comment>
<dbReference type="Proteomes" id="UP000078454">
    <property type="component" value="Unassembled WGS sequence"/>
</dbReference>
<dbReference type="OrthoDB" id="9757546at2"/>
<dbReference type="InterPro" id="IPR001287">
    <property type="entry name" value="NO2-reductase_Cu"/>
</dbReference>
<evidence type="ECO:0000256" key="8">
    <source>
        <dbReference type="ARBA" id="ARBA00022737"/>
    </source>
</evidence>
<dbReference type="GO" id="GO:0050421">
    <property type="term" value="F:nitrite reductase (NO-forming) activity"/>
    <property type="evidence" value="ECO:0007669"/>
    <property type="project" value="UniProtKB-EC"/>
</dbReference>
<keyword evidence="10 12" id="KW-0186">Copper</keyword>
<feature type="binding site" description="type 1 copper site" evidence="12">
    <location>
        <position position="160"/>
    </location>
    <ligand>
        <name>Cu cation</name>
        <dbReference type="ChEBI" id="CHEBI:23378"/>
        <label>1</label>
    </ligand>
</feature>
<sequence>MFQKSDKKLSRRNLLKLGTTGAFAVLGSALLNPSSLFGRPPVAQAHDKHEIHQAMKEQLHEGMKHGYVPSNEITEGFKAAQHALTAFDYGKVSLLPDGRTLREYEIVAYETNVEIAKGIKFPGWTFNGTIPGPTIRCTEGDVLRVKFTNGTLHPHSIHFHGMHPTNMDGLESVLSGDSFTYEFEAKPAGMHVYHCHVAPLARHIHKGLYGNFIIDPKKPRAAAKEFNMLMNGYDLDLDGENEIYTVNGYAFAYQQEPIKVKAGELVRIYLSNLTEFDLINSFHLHANFFNYYATGADPEARPAYTDTIMQCQGERGILEIVFPLPGRYMFHAHQSEFAELGWMGFFIAE</sequence>
<dbReference type="PROSITE" id="PS51318">
    <property type="entry name" value="TAT"/>
    <property type="match status" value="1"/>
</dbReference>
<dbReference type="InterPro" id="IPR006311">
    <property type="entry name" value="TAT_signal"/>
</dbReference>
<comment type="cofactor">
    <cofactor evidence="2 12">
        <name>Cu(2+)</name>
        <dbReference type="ChEBI" id="CHEBI:29036"/>
    </cofactor>
</comment>
<comment type="subunit">
    <text evidence="4">Homotrimer.</text>
</comment>
<accession>A0A198A4P5</accession>
<comment type="catalytic activity">
    <reaction evidence="11">
        <text>nitric oxide + Fe(III)-[cytochrome c] + H2O = Fe(II)-[cytochrome c] + nitrite + 2 H(+)</text>
        <dbReference type="Rhea" id="RHEA:15233"/>
        <dbReference type="Rhea" id="RHEA-COMP:10350"/>
        <dbReference type="Rhea" id="RHEA-COMP:14399"/>
        <dbReference type="ChEBI" id="CHEBI:15377"/>
        <dbReference type="ChEBI" id="CHEBI:15378"/>
        <dbReference type="ChEBI" id="CHEBI:16301"/>
        <dbReference type="ChEBI" id="CHEBI:16480"/>
        <dbReference type="ChEBI" id="CHEBI:29033"/>
        <dbReference type="ChEBI" id="CHEBI:29034"/>
        <dbReference type="EC" id="1.7.2.1"/>
    </reaction>
</comment>
<protein>
    <recommendedName>
        <fullName evidence="6">Copper-containing nitrite reductase</fullName>
        <ecNumber evidence="5">1.7.2.1</ecNumber>
    </recommendedName>
</protein>
<dbReference type="CDD" id="cd11024">
    <property type="entry name" value="CuRO_1_2DMCO_NIR_like"/>
    <property type="match status" value="1"/>
</dbReference>
<evidence type="ECO:0000256" key="3">
    <source>
        <dbReference type="ARBA" id="ARBA00010609"/>
    </source>
</evidence>
<keyword evidence="9" id="KW-0560">Oxidoreductase</keyword>
<dbReference type="PANTHER" id="PTHR11709">
    <property type="entry name" value="MULTI-COPPER OXIDASE"/>
    <property type="match status" value="1"/>
</dbReference>
<keyword evidence="8" id="KW-0677">Repeat</keyword>
<dbReference type="GO" id="GO:0005507">
    <property type="term" value="F:copper ion binding"/>
    <property type="evidence" value="ECO:0007669"/>
    <property type="project" value="InterPro"/>
</dbReference>
<dbReference type="InterPro" id="IPR045087">
    <property type="entry name" value="Cu-oxidase_fam"/>
</dbReference>